<feature type="region of interest" description="Disordered" evidence="1">
    <location>
        <begin position="20"/>
        <end position="40"/>
    </location>
</feature>
<evidence type="ECO:0000256" key="1">
    <source>
        <dbReference type="SAM" id="MobiDB-lite"/>
    </source>
</evidence>
<feature type="compositionally biased region" description="Basic and acidic residues" evidence="1">
    <location>
        <begin position="28"/>
        <end position="40"/>
    </location>
</feature>
<dbReference type="Proteomes" id="UP000002668">
    <property type="component" value="Genome"/>
</dbReference>
<sequence length="64" mass="7610">MRRRSKNRISLALANLPGWKTVGRQRQGPKDREYSSGKDKPWRNEKVWIRFRGASFRCIMYVVA</sequence>
<dbReference type="EMBL" id="FP929065">
    <property type="protein sequence ID" value="CBX90920.1"/>
    <property type="molecule type" value="Genomic_DNA"/>
</dbReference>
<organism evidence="3">
    <name type="scientific">Leptosphaeria maculans (strain JN3 / isolate v23.1.3 / race Av1-4-5-6-7-8)</name>
    <name type="common">Blackleg fungus</name>
    <name type="synonym">Phoma lingam</name>
    <dbReference type="NCBI Taxonomy" id="985895"/>
    <lineage>
        <taxon>Eukaryota</taxon>
        <taxon>Fungi</taxon>
        <taxon>Dikarya</taxon>
        <taxon>Ascomycota</taxon>
        <taxon>Pezizomycotina</taxon>
        <taxon>Dothideomycetes</taxon>
        <taxon>Pleosporomycetidae</taxon>
        <taxon>Pleosporales</taxon>
        <taxon>Pleosporineae</taxon>
        <taxon>Leptosphaeriaceae</taxon>
        <taxon>Plenodomus</taxon>
        <taxon>Plenodomus lingam/Leptosphaeria maculans species complex</taxon>
    </lineage>
</organism>
<dbReference type="AlphaFoldDB" id="E4ZHT7"/>
<accession>E4ZHT7</accession>
<dbReference type="InParanoid" id="E4ZHT7"/>
<dbReference type="VEuPathDB" id="FungiDB:LEMA_P059540.1"/>
<protein>
    <submittedName>
        <fullName evidence="2">Predicted protein</fullName>
    </submittedName>
</protein>
<name>E4ZHT7_LEPMJ</name>
<keyword evidence="3" id="KW-1185">Reference proteome</keyword>
<reference evidence="3" key="1">
    <citation type="journal article" date="2011" name="Nat. Commun.">
        <title>Effector diversification within compartments of the Leptosphaeria maculans genome affected by Repeat-Induced Point mutations.</title>
        <authorList>
            <person name="Rouxel T."/>
            <person name="Grandaubert J."/>
            <person name="Hane J.K."/>
            <person name="Hoede C."/>
            <person name="van de Wouw A.P."/>
            <person name="Couloux A."/>
            <person name="Dominguez V."/>
            <person name="Anthouard V."/>
            <person name="Bally P."/>
            <person name="Bourras S."/>
            <person name="Cozijnsen A.J."/>
            <person name="Ciuffetti L.M."/>
            <person name="Degrave A."/>
            <person name="Dilmaghani A."/>
            <person name="Duret L."/>
            <person name="Fudal I."/>
            <person name="Goodwin S.B."/>
            <person name="Gout L."/>
            <person name="Glaser N."/>
            <person name="Linglin J."/>
            <person name="Kema G.H.J."/>
            <person name="Lapalu N."/>
            <person name="Lawrence C.B."/>
            <person name="May K."/>
            <person name="Meyer M."/>
            <person name="Ollivier B."/>
            <person name="Poulain J."/>
            <person name="Schoch C.L."/>
            <person name="Simon A."/>
            <person name="Spatafora J.W."/>
            <person name="Stachowiak A."/>
            <person name="Turgeon B.G."/>
            <person name="Tyler B.M."/>
            <person name="Vincent D."/>
            <person name="Weissenbach J."/>
            <person name="Amselem J."/>
            <person name="Quesneville H."/>
            <person name="Oliver R.P."/>
            <person name="Wincker P."/>
            <person name="Balesdent M.-H."/>
            <person name="Howlett B.J."/>
        </authorList>
    </citation>
    <scope>NUCLEOTIDE SEQUENCE [LARGE SCALE GENOMIC DNA]</scope>
    <source>
        <strain evidence="3">JN3 / isolate v23.1.3 / race Av1-4-5-6-7-8</strain>
    </source>
</reference>
<gene>
    <name evidence="2" type="ORF">LEMA_P059540.1</name>
</gene>
<evidence type="ECO:0000313" key="3">
    <source>
        <dbReference type="Proteomes" id="UP000002668"/>
    </source>
</evidence>
<evidence type="ECO:0000313" key="2">
    <source>
        <dbReference type="EMBL" id="CBX90920.1"/>
    </source>
</evidence>
<proteinExistence type="predicted"/>
<dbReference type="HOGENOM" id="CLU_2868065_0_0_1"/>